<evidence type="ECO:0000256" key="9">
    <source>
        <dbReference type="RuleBase" id="RU363093"/>
    </source>
</evidence>
<dbReference type="CDD" id="cd19360">
    <property type="entry name" value="TenA_C_SaTenA-like"/>
    <property type="match status" value="1"/>
</dbReference>
<evidence type="ECO:0000313" key="12">
    <source>
        <dbReference type="Proteomes" id="UP000030401"/>
    </source>
</evidence>
<dbReference type="RefSeq" id="WP_036833712.1">
    <property type="nucleotide sequence ID" value="NZ_AVPG01000008.1"/>
</dbReference>
<dbReference type="eggNOG" id="COG0819">
    <property type="taxonomic scope" value="Bacteria"/>
</dbReference>
<evidence type="ECO:0000259" key="10">
    <source>
        <dbReference type="Pfam" id="PF03070"/>
    </source>
</evidence>
<dbReference type="SUPFAM" id="SSF48613">
    <property type="entry name" value="Heme oxygenase-like"/>
    <property type="match status" value="1"/>
</dbReference>
<dbReference type="OrthoDB" id="34166at2"/>
<dbReference type="InterPro" id="IPR016084">
    <property type="entry name" value="Haem_Oase-like_multi-hlx"/>
</dbReference>
<protein>
    <recommendedName>
        <fullName evidence="6 9">Aminopyrimidine aminohydrolase</fullName>
        <ecNumber evidence="5 9">3.5.99.2</ecNumber>
    </recommendedName>
</protein>
<proteinExistence type="inferred from homology"/>
<comment type="catalytic activity">
    <reaction evidence="1 9">
        <text>4-amino-5-aminomethyl-2-methylpyrimidine + H2O = 4-amino-5-hydroxymethyl-2-methylpyrimidine + NH4(+)</text>
        <dbReference type="Rhea" id="RHEA:31799"/>
        <dbReference type="ChEBI" id="CHEBI:15377"/>
        <dbReference type="ChEBI" id="CHEBI:16892"/>
        <dbReference type="ChEBI" id="CHEBI:28938"/>
        <dbReference type="ChEBI" id="CHEBI:63416"/>
        <dbReference type="EC" id="3.5.99.2"/>
    </reaction>
</comment>
<evidence type="ECO:0000256" key="6">
    <source>
        <dbReference type="ARBA" id="ARBA00013647"/>
    </source>
</evidence>
<dbReference type="GO" id="GO:0005829">
    <property type="term" value="C:cytosol"/>
    <property type="evidence" value="ECO:0007669"/>
    <property type="project" value="TreeGrafter"/>
</dbReference>
<sequence>MTFTEQLRQEADPIFEAIIEHPFVRGIAAGNVPKEAVKHYVKADFEYLNAFMHVYGIAISKCHDRKDMAFFSEQINFVINSETHPHHNLCNYIGIPYEALQGYPLPPSADHYIKHMKHYAHEGSLGEILAALLPCPWTYLEIGNRLMDEVKPDENHPLYEWIHFYADGEMENTTMKLRRHLDSWAEGASEREKKAMTDAFIKSCQLEWGFWEMSYNVETWDLNPKHATSTSL</sequence>
<dbReference type="GO" id="GO:0009228">
    <property type="term" value="P:thiamine biosynthetic process"/>
    <property type="evidence" value="ECO:0007669"/>
    <property type="project" value="UniProtKB-KW"/>
</dbReference>
<dbReference type="EMBL" id="AVPG01000008">
    <property type="protein sequence ID" value="KGX87214.1"/>
    <property type="molecule type" value="Genomic_DNA"/>
</dbReference>
<evidence type="ECO:0000256" key="2">
    <source>
        <dbReference type="ARBA" id="ARBA00004948"/>
    </source>
</evidence>
<evidence type="ECO:0000313" key="11">
    <source>
        <dbReference type="EMBL" id="KGX87214.1"/>
    </source>
</evidence>
<keyword evidence="12" id="KW-1185">Reference proteome</keyword>
<evidence type="ECO:0000256" key="4">
    <source>
        <dbReference type="ARBA" id="ARBA00011881"/>
    </source>
</evidence>
<dbReference type="EC" id="3.5.99.2" evidence="5 9"/>
<keyword evidence="9" id="KW-0378">Hydrolase</keyword>
<feature type="domain" description="Thiaminase-2/PQQC" evidence="10">
    <location>
        <begin position="9"/>
        <end position="216"/>
    </location>
</feature>
<dbReference type="GO" id="GO:0050334">
    <property type="term" value="F:thiaminase activity"/>
    <property type="evidence" value="ECO:0007669"/>
    <property type="project" value="UniProtKB-EC"/>
</dbReference>
<organism evidence="11 12">
    <name type="scientific">Pontibacillus litoralis JSM 072002</name>
    <dbReference type="NCBI Taxonomy" id="1385512"/>
    <lineage>
        <taxon>Bacteria</taxon>
        <taxon>Bacillati</taxon>
        <taxon>Bacillota</taxon>
        <taxon>Bacilli</taxon>
        <taxon>Bacillales</taxon>
        <taxon>Bacillaceae</taxon>
        <taxon>Pontibacillus</taxon>
    </lineage>
</organism>
<name>A0A0A5G587_9BACI</name>
<dbReference type="UniPathway" id="UPA00060"/>
<dbReference type="AlphaFoldDB" id="A0A0A5G587"/>
<evidence type="ECO:0000256" key="3">
    <source>
        <dbReference type="ARBA" id="ARBA00010264"/>
    </source>
</evidence>
<evidence type="ECO:0000256" key="7">
    <source>
        <dbReference type="ARBA" id="ARBA00022977"/>
    </source>
</evidence>
<dbReference type="PANTHER" id="PTHR43198">
    <property type="entry name" value="BIFUNCTIONAL TH2 PROTEIN"/>
    <property type="match status" value="1"/>
</dbReference>
<dbReference type="InterPro" id="IPR050967">
    <property type="entry name" value="Thiamine_Salvage_TenA"/>
</dbReference>
<reference evidence="11 12" key="1">
    <citation type="submission" date="2013-08" db="EMBL/GenBank/DDBJ databases">
        <authorList>
            <person name="Huang J."/>
            <person name="Wang G."/>
        </authorList>
    </citation>
    <scope>NUCLEOTIDE SEQUENCE [LARGE SCALE GENOMIC DNA]</scope>
    <source>
        <strain evidence="11 12">JSM 072002</strain>
    </source>
</reference>
<gene>
    <name evidence="11" type="ORF">N784_16395</name>
</gene>
<comment type="catalytic activity">
    <reaction evidence="8 9">
        <text>thiamine + H2O = 5-(2-hydroxyethyl)-4-methylthiazole + 4-amino-5-hydroxymethyl-2-methylpyrimidine + H(+)</text>
        <dbReference type="Rhea" id="RHEA:17509"/>
        <dbReference type="ChEBI" id="CHEBI:15377"/>
        <dbReference type="ChEBI" id="CHEBI:15378"/>
        <dbReference type="ChEBI" id="CHEBI:16892"/>
        <dbReference type="ChEBI" id="CHEBI:17957"/>
        <dbReference type="ChEBI" id="CHEBI:18385"/>
        <dbReference type="EC" id="3.5.99.2"/>
    </reaction>
</comment>
<dbReference type="PANTHER" id="PTHR43198:SF2">
    <property type="entry name" value="SI:CH1073-67J19.1-RELATED"/>
    <property type="match status" value="1"/>
</dbReference>
<dbReference type="InterPro" id="IPR027574">
    <property type="entry name" value="Thiaminase_II"/>
</dbReference>
<comment type="similarity">
    <text evidence="3 9">Belongs to the TenA family.</text>
</comment>
<evidence type="ECO:0000256" key="1">
    <source>
        <dbReference type="ARBA" id="ARBA00001881"/>
    </source>
</evidence>
<comment type="subunit">
    <text evidence="4">Homotetramer.</text>
</comment>
<dbReference type="Pfam" id="PF03070">
    <property type="entry name" value="TENA_THI-4"/>
    <property type="match status" value="1"/>
</dbReference>
<dbReference type="STRING" id="1385512.N784_16395"/>
<dbReference type="InterPro" id="IPR004305">
    <property type="entry name" value="Thiaminase-2/PQQC"/>
</dbReference>
<evidence type="ECO:0000256" key="8">
    <source>
        <dbReference type="ARBA" id="ARBA00048337"/>
    </source>
</evidence>
<keyword evidence="7 9" id="KW-0784">Thiamine biosynthesis</keyword>
<comment type="pathway">
    <text evidence="2 9">Cofactor biosynthesis; thiamine diphosphate biosynthesis.</text>
</comment>
<accession>A0A0A5G587</accession>
<dbReference type="Gene3D" id="1.20.910.10">
    <property type="entry name" value="Heme oxygenase-like"/>
    <property type="match status" value="1"/>
</dbReference>
<comment type="caution">
    <text evidence="11">The sequence shown here is derived from an EMBL/GenBank/DDBJ whole genome shotgun (WGS) entry which is preliminary data.</text>
</comment>
<evidence type="ECO:0000256" key="5">
    <source>
        <dbReference type="ARBA" id="ARBA00012684"/>
    </source>
</evidence>
<dbReference type="Proteomes" id="UP000030401">
    <property type="component" value="Unassembled WGS sequence"/>
</dbReference>
<dbReference type="GO" id="GO:0009229">
    <property type="term" value="P:thiamine diphosphate biosynthetic process"/>
    <property type="evidence" value="ECO:0007669"/>
    <property type="project" value="UniProtKB-UniPathway"/>
</dbReference>
<dbReference type="NCBIfam" id="TIGR04306">
    <property type="entry name" value="salvage_TenA"/>
    <property type="match status" value="1"/>
</dbReference>
<comment type="function">
    <text evidence="9">Catalyzes an amino-pyrimidine hydrolysis reaction at the C5' of the pyrimidine moiety of thiamine compounds, a reaction that is part of a thiamine salvage pathway.</text>
</comment>